<dbReference type="InterPro" id="IPR014729">
    <property type="entry name" value="Rossmann-like_a/b/a_fold"/>
</dbReference>
<keyword evidence="3 8" id="KW-0436">Ligase</keyword>
<accession>A0A4R6VC24</accession>
<keyword evidence="4 8" id="KW-0819">tRNA processing</keyword>
<comment type="caution">
    <text evidence="10">The sequence shown here is derived from an EMBL/GenBank/DDBJ whole genome shotgun (WGS) entry which is preliminary data.</text>
</comment>
<dbReference type="SUPFAM" id="SSF56037">
    <property type="entry name" value="PheT/TilS domain"/>
    <property type="match status" value="1"/>
</dbReference>
<sequence>MTLFSDFQDQIEQSGSRRFLVAFSGGLDSTALLLLFTKLRQKQPHFEFRAIHIHHALSPHADAWLAHCRRLCASLEIPFIAERVKVEKSQGIEAGAREARYRAIASHLLAGETLVTAHHLQDQSETFLLALKRGSGLQGLSAMQVRSHLFQMPLLRPLLNISRPQLEEYLQREMPSLRWVEDESNLDNRYERNFLRNDILPRLRRRWPHFDKSVQRAAQHCFEQQQLLNELLAEEFERRYCSQRQCLNIADFHAASVPKQCALLRLWFSRLQINMPSELQLHQLRQDLIFSAPDAMPQFHLGPYILRRYRQYLYITAAFQDLSNLRITVGGEGEIRLPDNLGLLTVVRQGNHLIFRWQDKCSKLPLTEQEIQIRFGYSGKVASSRGEFHRDIKKIWQRLEVPPWQRKRIPLVFYADKLQSAVGFFDIFSV</sequence>
<comment type="similarity">
    <text evidence="8">Belongs to the tRNA(Ile)-lysidine synthase family.</text>
</comment>
<comment type="catalytic activity">
    <reaction evidence="7 8">
        <text>cytidine(34) in tRNA(Ile2) + L-lysine + ATP = lysidine(34) in tRNA(Ile2) + AMP + diphosphate + H(+)</text>
        <dbReference type="Rhea" id="RHEA:43744"/>
        <dbReference type="Rhea" id="RHEA-COMP:10625"/>
        <dbReference type="Rhea" id="RHEA-COMP:10670"/>
        <dbReference type="ChEBI" id="CHEBI:15378"/>
        <dbReference type="ChEBI" id="CHEBI:30616"/>
        <dbReference type="ChEBI" id="CHEBI:32551"/>
        <dbReference type="ChEBI" id="CHEBI:33019"/>
        <dbReference type="ChEBI" id="CHEBI:82748"/>
        <dbReference type="ChEBI" id="CHEBI:83665"/>
        <dbReference type="ChEBI" id="CHEBI:456215"/>
        <dbReference type="EC" id="6.3.4.19"/>
    </reaction>
</comment>
<gene>
    <name evidence="8" type="primary">tilS</name>
    <name evidence="10" type="ORF">EDC45_0104</name>
</gene>
<dbReference type="EC" id="6.3.4.19" evidence="8"/>
<feature type="domain" description="Lysidine-tRNA(Ile) synthetase C-terminal" evidence="9">
    <location>
        <begin position="371"/>
        <end position="428"/>
    </location>
</feature>
<dbReference type="NCBIfam" id="TIGR02432">
    <property type="entry name" value="lysidine_TilS_N"/>
    <property type="match status" value="1"/>
</dbReference>
<dbReference type="SMART" id="SM00977">
    <property type="entry name" value="TilS_C"/>
    <property type="match status" value="1"/>
</dbReference>
<dbReference type="RefSeq" id="WP_133542402.1">
    <property type="nucleotide sequence ID" value="NZ_SNYQ01000001.1"/>
</dbReference>
<dbReference type="Pfam" id="PF01171">
    <property type="entry name" value="ATP_bind_3"/>
    <property type="match status" value="1"/>
</dbReference>
<evidence type="ECO:0000313" key="10">
    <source>
        <dbReference type="EMBL" id="TDQ59456.1"/>
    </source>
</evidence>
<dbReference type="PANTHER" id="PTHR43033">
    <property type="entry name" value="TRNA(ILE)-LYSIDINE SYNTHASE-RELATED"/>
    <property type="match status" value="1"/>
</dbReference>
<evidence type="ECO:0000256" key="2">
    <source>
        <dbReference type="ARBA" id="ARBA00022490"/>
    </source>
</evidence>
<dbReference type="InterPro" id="IPR012795">
    <property type="entry name" value="tRNA_Ile_lys_synt_N"/>
</dbReference>
<evidence type="ECO:0000256" key="5">
    <source>
        <dbReference type="ARBA" id="ARBA00022741"/>
    </source>
</evidence>
<dbReference type="InterPro" id="IPR012094">
    <property type="entry name" value="tRNA_Ile_lys_synt"/>
</dbReference>
<reference evidence="10 11" key="1">
    <citation type="submission" date="2019-03" db="EMBL/GenBank/DDBJ databases">
        <title>Genomic Encyclopedia of Type Strains, Phase IV (KMG-IV): sequencing the most valuable type-strain genomes for metagenomic binning, comparative biology and taxonomic classification.</title>
        <authorList>
            <person name="Goeker M."/>
        </authorList>
    </citation>
    <scope>NUCLEOTIDE SEQUENCE [LARGE SCALE GENOMIC DNA]</scope>
    <source>
        <strain evidence="10 11">DSM 28403</strain>
    </source>
</reference>
<evidence type="ECO:0000259" key="9">
    <source>
        <dbReference type="SMART" id="SM00977"/>
    </source>
</evidence>
<dbReference type="Pfam" id="PF11734">
    <property type="entry name" value="TilS_C"/>
    <property type="match status" value="1"/>
</dbReference>
<evidence type="ECO:0000256" key="7">
    <source>
        <dbReference type="ARBA" id="ARBA00048539"/>
    </source>
</evidence>
<protein>
    <recommendedName>
        <fullName evidence="8">tRNA(Ile)-lysidine synthase</fullName>
        <ecNumber evidence="8">6.3.4.19</ecNumber>
    </recommendedName>
    <alternativeName>
        <fullName evidence="8">tRNA(Ile)-2-lysyl-cytidine synthase</fullName>
    </alternativeName>
    <alternativeName>
        <fullName evidence="8">tRNA(Ile)-lysidine synthetase</fullName>
    </alternativeName>
</protein>
<name>A0A4R6VC24_9PAST</name>
<evidence type="ECO:0000256" key="4">
    <source>
        <dbReference type="ARBA" id="ARBA00022694"/>
    </source>
</evidence>
<dbReference type="NCBIfam" id="TIGR02433">
    <property type="entry name" value="lysidine_TilS_C"/>
    <property type="match status" value="1"/>
</dbReference>
<dbReference type="GO" id="GO:0006400">
    <property type="term" value="P:tRNA modification"/>
    <property type="evidence" value="ECO:0007669"/>
    <property type="project" value="UniProtKB-UniRule"/>
</dbReference>
<proteinExistence type="inferred from homology"/>
<dbReference type="GO" id="GO:0005737">
    <property type="term" value="C:cytoplasm"/>
    <property type="evidence" value="ECO:0007669"/>
    <property type="project" value="UniProtKB-SubCell"/>
</dbReference>
<dbReference type="CDD" id="cd01992">
    <property type="entry name" value="TilS_N"/>
    <property type="match status" value="1"/>
</dbReference>
<dbReference type="Gene3D" id="3.40.50.620">
    <property type="entry name" value="HUPs"/>
    <property type="match status" value="1"/>
</dbReference>
<evidence type="ECO:0000256" key="8">
    <source>
        <dbReference type="HAMAP-Rule" id="MF_01161"/>
    </source>
</evidence>
<dbReference type="InterPro" id="IPR015262">
    <property type="entry name" value="tRNA_Ile_lys_synt_subst-bd"/>
</dbReference>
<keyword evidence="5 8" id="KW-0547">Nucleotide-binding</keyword>
<organism evidence="10 11">
    <name type="scientific">Mesocricetibacter intestinalis</name>
    <dbReference type="NCBI Taxonomy" id="1521930"/>
    <lineage>
        <taxon>Bacteria</taxon>
        <taxon>Pseudomonadati</taxon>
        <taxon>Pseudomonadota</taxon>
        <taxon>Gammaproteobacteria</taxon>
        <taxon>Pasteurellales</taxon>
        <taxon>Pasteurellaceae</taxon>
        <taxon>Mesocricetibacter</taxon>
    </lineage>
</organism>
<comment type="subcellular location">
    <subcellularLocation>
        <location evidence="1 8">Cytoplasm</location>
    </subcellularLocation>
</comment>
<keyword evidence="6 8" id="KW-0067">ATP-binding</keyword>
<feature type="binding site" evidence="8">
    <location>
        <begin position="24"/>
        <end position="29"/>
    </location>
    <ligand>
        <name>ATP</name>
        <dbReference type="ChEBI" id="CHEBI:30616"/>
    </ligand>
</feature>
<comment type="function">
    <text evidence="8">Ligates lysine onto the cytidine present at position 34 of the AUA codon-specific tRNA(Ile) that contains the anticodon CAU, in an ATP-dependent manner. Cytidine is converted to lysidine, thus changing the amino acid specificity of the tRNA from methionine to isoleucine.</text>
</comment>
<dbReference type="Proteomes" id="UP000295657">
    <property type="component" value="Unassembled WGS sequence"/>
</dbReference>
<dbReference type="InterPro" id="IPR011063">
    <property type="entry name" value="TilS/TtcA_N"/>
</dbReference>
<dbReference type="SUPFAM" id="SSF82829">
    <property type="entry name" value="MesJ substrate recognition domain-like"/>
    <property type="match status" value="1"/>
</dbReference>
<dbReference type="GO" id="GO:0005524">
    <property type="term" value="F:ATP binding"/>
    <property type="evidence" value="ECO:0007669"/>
    <property type="project" value="UniProtKB-UniRule"/>
</dbReference>
<dbReference type="Pfam" id="PF09179">
    <property type="entry name" value="TilS"/>
    <property type="match status" value="1"/>
</dbReference>
<keyword evidence="11" id="KW-1185">Reference proteome</keyword>
<dbReference type="AlphaFoldDB" id="A0A4R6VC24"/>
<evidence type="ECO:0000256" key="1">
    <source>
        <dbReference type="ARBA" id="ARBA00004496"/>
    </source>
</evidence>
<comment type="domain">
    <text evidence="8">The N-terminal region contains the highly conserved SGGXDS motif, predicted to be a P-loop motif involved in ATP binding.</text>
</comment>
<dbReference type="EMBL" id="SNYQ01000001">
    <property type="protein sequence ID" value="TDQ59456.1"/>
    <property type="molecule type" value="Genomic_DNA"/>
</dbReference>
<evidence type="ECO:0000256" key="6">
    <source>
        <dbReference type="ARBA" id="ARBA00022840"/>
    </source>
</evidence>
<dbReference type="GO" id="GO:0032267">
    <property type="term" value="F:tRNA(Ile)-lysidine synthase activity"/>
    <property type="evidence" value="ECO:0007669"/>
    <property type="project" value="UniProtKB-EC"/>
</dbReference>
<dbReference type="SUPFAM" id="SSF52402">
    <property type="entry name" value="Adenine nucleotide alpha hydrolases-like"/>
    <property type="match status" value="1"/>
</dbReference>
<evidence type="ECO:0000313" key="11">
    <source>
        <dbReference type="Proteomes" id="UP000295657"/>
    </source>
</evidence>
<dbReference type="HAMAP" id="MF_01161">
    <property type="entry name" value="tRNA_Ile_lys_synt"/>
    <property type="match status" value="1"/>
</dbReference>
<dbReference type="PANTHER" id="PTHR43033:SF1">
    <property type="entry name" value="TRNA(ILE)-LYSIDINE SYNTHASE-RELATED"/>
    <property type="match status" value="1"/>
</dbReference>
<dbReference type="OrthoDB" id="9807403at2"/>
<dbReference type="InterPro" id="IPR012796">
    <property type="entry name" value="Lysidine-tRNA-synth_C"/>
</dbReference>
<dbReference type="Gene3D" id="1.20.59.20">
    <property type="match status" value="1"/>
</dbReference>
<keyword evidence="2 8" id="KW-0963">Cytoplasm</keyword>
<evidence type="ECO:0000256" key="3">
    <source>
        <dbReference type="ARBA" id="ARBA00022598"/>
    </source>
</evidence>